<reference evidence="8" key="1">
    <citation type="journal article" date="2019" name="Int. J. Syst. Evol. Microbiol.">
        <title>The Global Catalogue of Microorganisms (GCM) 10K type strain sequencing project: providing services to taxonomists for standard genome sequencing and annotation.</title>
        <authorList>
            <consortium name="The Broad Institute Genomics Platform"/>
            <consortium name="The Broad Institute Genome Sequencing Center for Infectious Disease"/>
            <person name="Wu L."/>
            <person name="Ma J."/>
        </authorList>
    </citation>
    <scope>NUCLEOTIDE SEQUENCE [LARGE SCALE GENOMIC DNA]</scope>
    <source>
        <strain evidence="8">JCM 17759</strain>
    </source>
</reference>
<evidence type="ECO:0000259" key="6">
    <source>
        <dbReference type="Pfam" id="PF07638"/>
    </source>
</evidence>
<accession>A0ABP8MQF3</accession>
<organism evidence="7 8">
    <name type="scientific">Novipirellula rosea</name>
    <dbReference type="NCBI Taxonomy" id="1031540"/>
    <lineage>
        <taxon>Bacteria</taxon>
        <taxon>Pseudomonadati</taxon>
        <taxon>Planctomycetota</taxon>
        <taxon>Planctomycetia</taxon>
        <taxon>Pirellulales</taxon>
        <taxon>Pirellulaceae</taxon>
        <taxon>Novipirellula</taxon>
    </lineage>
</organism>
<comment type="similarity">
    <text evidence="1">Belongs to the sigma-70 factor family. ECF subfamily.</text>
</comment>
<evidence type="ECO:0000256" key="4">
    <source>
        <dbReference type="ARBA" id="ARBA00023163"/>
    </source>
</evidence>
<dbReference type="InterPro" id="IPR039425">
    <property type="entry name" value="RNA_pol_sigma-70-like"/>
</dbReference>
<dbReference type="InterPro" id="IPR014284">
    <property type="entry name" value="RNA_pol_sigma-70_dom"/>
</dbReference>
<dbReference type="InterPro" id="IPR053812">
    <property type="entry name" value="HTH_Sigma70_ECF-like"/>
</dbReference>
<comment type="caution">
    <text evidence="7">The sequence shown here is derived from an EMBL/GenBank/DDBJ whole genome shotgun (WGS) entry which is preliminary data.</text>
</comment>
<name>A0ABP8MQF3_9BACT</name>
<dbReference type="SUPFAM" id="SSF88659">
    <property type="entry name" value="Sigma3 and sigma4 domains of RNA polymerase sigma factors"/>
    <property type="match status" value="1"/>
</dbReference>
<dbReference type="PANTHER" id="PTHR43133">
    <property type="entry name" value="RNA POLYMERASE ECF-TYPE SIGMA FACTO"/>
    <property type="match status" value="1"/>
</dbReference>
<evidence type="ECO:0000256" key="2">
    <source>
        <dbReference type="ARBA" id="ARBA00023015"/>
    </source>
</evidence>
<protein>
    <submittedName>
        <fullName evidence="7">Sigma-70 family RNA polymerase sigma factor</fullName>
    </submittedName>
</protein>
<dbReference type="Pfam" id="PF07638">
    <property type="entry name" value="Sigma70_ECF"/>
    <property type="match status" value="1"/>
</dbReference>
<dbReference type="InterPro" id="IPR036388">
    <property type="entry name" value="WH-like_DNA-bd_sf"/>
</dbReference>
<evidence type="ECO:0000256" key="3">
    <source>
        <dbReference type="ARBA" id="ARBA00023082"/>
    </source>
</evidence>
<dbReference type="PANTHER" id="PTHR43133:SF51">
    <property type="entry name" value="RNA POLYMERASE SIGMA FACTOR"/>
    <property type="match status" value="1"/>
</dbReference>
<dbReference type="Proteomes" id="UP001500840">
    <property type="component" value="Unassembled WGS sequence"/>
</dbReference>
<evidence type="ECO:0000256" key="1">
    <source>
        <dbReference type="ARBA" id="ARBA00010641"/>
    </source>
</evidence>
<dbReference type="InterPro" id="IPR013324">
    <property type="entry name" value="RNA_pol_sigma_r3/r4-like"/>
</dbReference>
<dbReference type="InterPro" id="IPR013325">
    <property type="entry name" value="RNA_pol_sigma_r2"/>
</dbReference>
<feature type="region of interest" description="Disordered" evidence="5">
    <location>
        <begin position="1"/>
        <end position="21"/>
    </location>
</feature>
<sequence length="216" mass="23990">MNNPSTQDSLPEIDSPTRSVPLSSDRIANLVQSAQQGDSAAIGELLETYRGYLRTIAQRKMASRLGRRLDPSDLVQQTMLEAHQGIDRLLANDDEHLKATLRKILTCNVANAIRDHLFTDKRAIGRECAGSGHLQERPDDRTSPSMTMAKQEEVRQFATLIECLPKDQATAVRMRYFEFASVAEIGEALGRSRMAAAGLLKRGLAELRKSIESEKL</sequence>
<dbReference type="SUPFAM" id="SSF88946">
    <property type="entry name" value="Sigma2 domain of RNA polymerase sigma factors"/>
    <property type="match status" value="1"/>
</dbReference>
<feature type="domain" description="RNA polymerase sigma-70 ECF-like HTH" evidence="6">
    <location>
        <begin position="26"/>
        <end position="196"/>
    </location>
</feature>
<dbReference type="EMBL" id="BAABGA010000030">
    <property type="protein sequence ID" value="GAA4453169.1"/>
    <property type="molecule type" value="Genomic_DNA"/>
</dbReference>
<evidence type="ECO:0000256" key="5">
    <source>
        <dbReference type="SAM" id="MobiDB-lite"/>
    </source>
</evidence>
<dbReference type="RefSeq" id="WP_345322221.1">
    <property type="nucleotide sequence ID" value="NZ_BAABGA010000030.1"/>
</dbReference>
<keyword evidence="4" id="KW-0804">Transcription</keyword>
<proteinExistence type="inferred from homology"/>
<gene>
    <name evidence="7" type="ORF">GCM10023156_23700</name>
</gene>
<evidence type="ECO:0000313" key="8">
    <source>
        <dbReference type="Proteomes" id="UP001500840"/>
    </source>
</evidence>
<dbReference type="Gene3D" id="1.10.10.10">
    <property type="entry name" value="Winged helix-like DNA-binding domain superfamily/Winged helix DNA-binding domain"/>
    <property type="match status" value="1"/>
</dbReference>
<evidence type="ECO:0000313" key="7">
    <source>
        <dbReference type="EMBL" id="GAA4453169.1"/>
    </source>
</evidence>
<keyword evidence="3" id="KW-0731">Sigma factor</keyword>
<keyword evidence="8" id="KW-1185">Reference proteome</keyword>
<keyword evidence="2" id="KW-0805">Transcription regulation</keyword>
<dbReference type="Gene3D" id="1.10.1740.10">
    <property type="match status" value="1"/>
</dbReference>
<dbReference type="NCBIfam" id="TIGR02937">
    <property type="entry name" value="sigma70-ECF"/>
    <property type="match status" value="1"/>
</dbReference>